<protein>
    <submittedName>
        <fullName evidence="3">Uncharacterized protein</fullName>
    </submittedName>
</protein>
<dbReference type="PANTHER" id="PTHR46039">
    <property type="entry name" value="SUCROSE-PHOSPHATE SYNTHASE 3-RELATED"/>
    <property type="match status" value="1"/>
</dbReference>
<evidence type="ECO:0000313" key="4">
    <source>
        <dbReference type="Proteomes" id="UP000824469"/>
    </source>
</evidence>
<dbReference type="OMA" id="DWNMELG"/>
<keyword evidence="4" id="KW-1185">Reference proteome</keyword>
<evidence type="ECO:0000256" key="2">
    <source>
        <dbReference type="ARBA" id="ARBA00022679"/>
    </source>
</evidence>
<dbReference type="EMBL" id="JAHRHJ020000002">
    <property type="protein sequence ID" value="KAH9324600.1"/>
    <property type="molecule type" value="Genomic_DNA"/>
</dbReference>
<proteinExistence type="predicted"/>
<dbReference type="InterPro" id="IPR044161">
    <property type="entry name" value="SPS"/>
</dbReference>
<comment type="caution">
    <text evidence="3">The sequence shown here is derived from an EMBL/GenBank/DDBJ whole genome shotgun (WGS) entry which is preliminary data.</text>
</comment>
<feature type="non-terminal residue" evidence="3">
    <location>
        <position position="125"/>
    </location>
</feature>
<organism evidence="3 4">
    <name type="scientific">Taxus chinensis</name>
    <name type="common">Chinese yew</name>
    <name type="synonym">Taxus wallichiana var. chinensis</name>
    <dbReference type="NCBI Taxonomy" id="29808"/>
    <lineage>
        <taxon>Eukaryota</taxon>
        <taxon>Viridiplantae</taxon>
        <taxon>Streptophyta</taxon>
        <taxon>Embryophyta</taxon>
        <taxon>Tracheophyta</taxon>
        <taxon>Spermatophyta</taxon>
        <taxon>Pinopsida</taxon>
        <taxon>Pinidae</taxon>
        <taxon>Conifers II</taxon>
        <taxon>Cupressales</taxon>
        <taxon>Taxaceae</taxon>
        <taxon>Taxus</taxon>
    </lineage>
</organism>
<keyword evidence="1" id="KW-0328">Glycosyltransferase</keyword>
<dbReference type="Gene3D" id="3.40.50.2000">
    <property type="entry name" value="Glycogen Phosphorylase B"/>
    <property type="match status" value="1"/>
</dbReference>
<evidence type="ECO:0000313" key="3">
    <source>
        <dbReference type="EMBL" id="KAH9324600.1"/>
    </source>
</evidence>
<keyword evidence="2" id="KW-0808">Transferase</keyword>
<gene>
    <name evidence="3" type="ORF">KI387_004778</name>
</gene>
<dbReference type="AlphaFoldDB" id="A0AA38GPS7"/>
<dbReference type="PANTHER" id="PTHR46039:SF5">
    <property type="entry name" value="SUCROSE-PHOSPHATE SYNTHASE 3-RELATED"/>
    <property type="match status" value="1"/>
</dbReference>
<reference evidence="3 4" key="1">
    <citation type="journal article" date="2021" name="Nat. Plants">
        <title>The Taxus genome provides insights into paclitaxel biosynthesis.</title>
        <authorList>
            <person name="Xiong X."/>
            <person name="Gou J."/>
            <person name="Liao Q."/>
            <person name="Li Y."/>
            <person name="Zhou Q."/>
            <person name="Bi G."/>
            <person name="Li C."/>
            <person name="Du R."/>
            <person name="Wang X."/>
            <person name="Sun T."/>
            <person name="Guo L."/>
            <person name="Liang H."/>
            <person name="Lu P."/>
            <person name="Wu Y."/>
            <person name="Zhang Z."/>
            <person name="Ro D.K."/>
            <person name="Shang Y."/>
            <person name="Huang S."/>
            <person name="Yan J."/>
        </authorList>
    </citation>
    <scope>NUCLEOTIDE SEQUENCE [LARGE SCALE GENOMIC DNA]</scope>
    <source>
        <strain evidence="3">Ta-2019</strain>
    </source>
</reference>
<accession>A0AA38GPS7</accession>
<dbReference type="Proteomes" id="UP000824469">
    <property type="component" value="Unassembled WGS sequence"/>
</dbReference>
<evidence type="ECO:0000256" key="1">
    <source>
        <dbReference type="ARBA" id="ARBA00022676"/>
    </source>
</evidence>
<dbReference type="GO" id="GO:0016757">
    <property type="term" value="F:glycosyltransferase activity"/>
    <property type="evidence" value="ECO:0007669"/>
    <property type="project" value="UniProtKB-KW"/>
</dbReference>
<name>A0AA38GPS7_TAXCH</name>
<sequence length="125" mass="13846">LHGLVQDWNMELGPDSDTGGQLPEISGSVVKYVVEFAKALAQMPEVYRVNLLTRQISSPEIDSSYGEPTEMLTSNLDEEIGGAGGAYLVRIPCGENEKYYEKEHMWPYIPEFVDGALGHILNISK</sequence>
<feature type="non-terminal residue" evidence="3">
    <location>
        <position position="1"/>
    </location>
</feature>